<dbReference type="AlphaFoldDB" id="A0A1H5RJ93"/>
<proteinExistence type="predicted"/>
<gene>
    <name evidence="1" type="ORF">SAMN05421837_118105</name>
</gene>
<dbReference type="RefSeq" id="WP_282958382.1">
    <property type="nucleotide sequence ID" value="NZ_MUMK01000224.1"/>
</dbReference>
<organism evidence="1 2">
    <name type="scientific">Amycolatopsis pretoriensis</name>
    <dbReference type="NCBI Taxonomy" id="218821"/>
    <lineage>
        <taxon>Bacteria</taxon>
        <taxon>Bacillati</taxon>
        <taxon>Actinomycetota</taxon>
        <taxon>Actinomycetes</taxon>
        <taxon>Pseudonocardiales</taxon>
        <taxon>Pseudonocardiaceae</taxon>
        <taxon>Amycolatopsis</taxon>
    </lineage>
</organism>
<reference evidence="2" key="1">
    <citation type="submission" date="2016-10" db="EMBL/GenBank/DDBJ databases">
        <authorList>
            <person name="Varghese N."/>
            <person name="Submissions S."/>
        </authorList>
    </citation>
    <scope>NUCLEOTIDE SEQUENCE [LARGE SCALE GENOMIC DNA]</scope>
    <source>
        <strain evidence="2">DSM 44654</strain>
    </source>
</reference>
<name>A0A1H5RJ93_9PSEU</name>
<evidence type="ECO:0000313" key="1">
    <source>
        <dbReference type="EMBL" id="SEF38154.1"/>
    </source>
</evidence>
<keyword evidence="2" id="KW-1185">Reference proteome</keyword>
<evidence type="ECO:0000313" key="2">
    <source>
        <dbReference type="Proteomes" id="UP000198878"/>
    </source>
</evidence>
<accession>A0A1H5RJ93</accession>
<dbReference type="EMBL" id="FNUJ01000018">
    <property type="protein sequence ID" value="SEF38154.1"/>
    <property type="molecule type" value="Genomic_DNA"/>
</dbReference>
<protein>
    <submittedName>
        <fullName evidence="1">Uncharacterized protein</fullName>
    </submittedName>
</protein>
<sequence>MTAMHSTALDHAVAPPEIQHVFENASVDARRALLSEPAIDQA</sequence>
<dbReference type="Proteomes" id="UP000198878">
    <property type="component" value="Unassembled WGS sequence"/>
</dbReference>